<keyword evidence="2" id="KW-1185">Reference proteome</keyword>
<dbReference type="Proteomes" id="UP000010866">
    <property type="component" value="Chromosome"/>
</dbReference>
<dbReference type="KEGG" id="mhz:Metho_1203"/>
<reference evidence="2" key="1">
    <citation type="submission" date="2012-02" db="EMBL/GenBank/DDBJ databases">
        <title>Complete sequence of chromosome of Methanomethylovorans hollandica DSM 15978.</title>
        <authorList>
            <person name="Lucas S."/>
            <person name="Copeland A."/>
            <person name="Lapidus A."/>
            <person name="Glavina del Rio T."/>
            <person name="Dalin E."/>
            <person name="Tice H."/>
            <person name="Bruce D."/>
            <person name="Goodwin L."/>
            <person name="Pitluck S."/>
            <person name="Peters L."/>
            <person name="Mikhailova N."/>
            <person name="Held B."/>
            <person name="Kyrpides N."/>
            <person name="Mavromatis K."/>
            <person name="Ivanova N."/>
            <person name="Brettin T."/>
            <person name="Detter J.C."/>
            <person name="Han C."/>
            <person name="Larimer F."/>
            <person name="Land M."/>
            <person name="Hauser L."/>
            <person name="Markowitz V."/>
            <person name="Cheng J.-F."/>
            <person name="Hugenholtz P."/>
            <person name="Woyke T."/>
            <person name="Wu D."/>
            <person name="Spring S."/>
            <person name="Schroeder M."/>
            <person name="Brambilla E."/>
            <person name="Klenk H.-P."/>
            <person name="Eisen J.A."/>
        </authorList>
    </citation>
    <scope>NUCLEOTIDE SEQUENCE [LARGE SCALE GENOMIC DNA]</scope>
    <source>
        <strain evidence="2">DSM 15978 / NBRC 107637 / DMS1</strain>
    </source>
</reference>
<gene>
    <name evidence="1" type="ordered locus">Metho_1203</name>
</gene>
<dbReference type="AlphaFoldDB" id="L0KZB5"/>
<sequence>MIFTFKNKYSGQDEQYEVSDSLCEYKGITPSAPVVMETDTAYVLEPEKGKRAYLNKAHCKKVILYERV</sequence>
<organism evidence="1 2">
    <name type="scientific">Methanomethylovorans hollandica (strain DSM 15978 / NBRC 107637 / DMS1)</name>
    <dbReference type="NCBI Taxonomy" id="867904"/>
    <lineage>
        <taxon>Archaea</taxon>
        <taxon>Methanobacteriati</taxon>
        <taxon>Methanobacteriota</taxon>
        <taxon>Stenosarchaea group</taxon>
        <taxon>Methanomicrobia</taxon>
        <taxon>Methanosarcinales</taxon>
        <taxon>Methanosarcinaceae</taxon>
        <taxon>Methanomethylovorans</taxon>
    </lineage>
</organism>
<protein>
    <submittedName>
        <fullName evidence="1">Uncharacterized protein</fullName>
    </submittedName>
</protein>
<dbReference type="STRING" id="867904.Metho_1203"/>
<proteinExistence type="predicted"/>
<dbReference type="HOGENOM" id="CLU_2784105_0_0_2"/>
<evidence type="ECO:0000313" key="1">
    <source>
        <dbReference type="EMBL" id="AGB49433.1"/>
    </source>
</evidence>
<name>L0KZB5_METHD</name>
<dbReference type="EMBL" id="CP003362">
    <property type="protein sequence ID" value="AGB49433.1"/>
    <property type="molecule type" value="Genomic_DNA"/>
</dbReference>
<evidence type="ECO:0000313" key="2">
    <source>
        <dbReference type="Proteomes" id="UP000010866"/>
    </source>
</evidence>
<accession>L0KZB5</accession>